<dbReference type="GO" id="GO:0046983">
    <property type="term" value="F:protein dimerization activity"/>
    <property type="evidence" value="ECO:0007669"/>
    <property type="project" value="InterPro"/>
</dbReference>
<dbReference type="GO" id="GO:0000981">
    <property type="term" value="F:DNA-binding transcription factor activity, RNA polymerase II-specific"/>
    <property type="evidence" value="ECO:0007669"/>
    <property type="project" value="TreeGrafter"/>
</dbReference>
<feature type="compositionally biased region" description="Polar residues" evidence="1">
    <location>
        <begin position="229"/>
        <end position="240"/>
    </location>
</feature>
<feature type="region of interest" description="Disordered" evidence="1">
    <location>
        <begin position="218"/>
        <end position="240"/>
    </location>
</feature>
<dbReference type="OrthoDB" id="10039134at2759"/>
<organism evidence="3 4">
    <name type="scientific">Daphnia magna</name>
    <dbReference type="NCBI Taxonomy" id="35525"/>
    <lineage>
        <taxon>Eukaryota</taxon>
        <taxon>Metazoa</taxon>
        <taxon>Ecdysozoa</taxon>
        <taxon>Arthropoda</taxon>
        <taxon>Crustacea</taxon>
        <taxon>Branchiopoda</taxon>
        <taxon>Diplostraca</taxon>
        <taxon>Cladocera</taxon>
        <taxon>Anomopoda</taxon>
        <taxon>Daphniidae</taxon>
        <taxon>Daphnia</taxon>
    </lineage>
</organism>
<dbReference type="SUPFAM" id="SSF47459">
    <property type="entry name" value="HLH, helix-loop-helix DNA-binding domain"/>
    <property type="match status" value="1"/>
</dbReference>
<gene>
    <name evidence="3" type="ORF">APZ42_014784</name>
</gene>
<dbReference type="GO" id="GO:0005634">
    <property type="term" value="C:nucleus"/>
    <property type="evidence" value="ECO:0007669"/>
    <property type="project" value="TreeGrafter"/>
</dbReference>
<keyword evidence="4" id="KW-1185">Reference proteome</keyword>
<dbReference type="InterPro" id="IPR050359">
    <property type="entry name" value="bHLH_transcription_factors"/>
</dbReference>
<evidence type="ECO:0000256" key="1">
    <source>
        <dbReference type="SAM" id="MobiDB-lite"/>
    </source>
</evidence>
<dbReference type="Gene3D" id="4.10.280.10">
    <property type="entry name" value="Helix-loop-helix DNA-binding domain"/>
    <property type="match status" value="1"/>
</dbReference>
<sequence length="319" mass="35217">MLIDNFHQLPGRKYFLYEGPYSSFECYWNEAFLPMDPFFSEEDEPRATQSVAADSSTCLPHFPVPEPDGSSSNHLEALSQCVQNMIPDGFPPTVGPVATATVAIQQQPPAKRSRSIKTGPRRHKANARERQRMHGLNGALDNLRRYTPIVSDSQKLSKIETLRLARNYIQLLSGMLNDNNAGPSTSSPANTANVLTRGLSQATVNVIQSLLGVNDRSSISIPGRGGSSDNSLSPRSKASENNGAYQLNDLLVSYHQCSQNFETQICLSEEDEAQLESIVNLLTQEQEQPILVDSIDSSWTGQDTWDSSSFEFDEPSVDF</sequence>
<evidence type="ECO:0000313" key="3">
    <source>
        <dbReference type="EMBL" id="KZS18940.1"/>
    </source>
</evidence>
<feature type="domain" description="BHLH" evidence="2">
    <location>
        <begin position="120"/>
        <end position="172"/>
    </location>
</feature>
<evidence type="ECO:0000313" key="4">
    <source>
        <dbReference type="Proteomes" id="UP000076858"/>
    </source>
</evidence>
<proteinExistence type="predicted"/>
<comment type="caution">
    <text evidence="3">The sequence shown here is derived from an EMBL/GenBank/DDBJ whole genome shotgun (WGS) entry which is preliminary data.</text>
</comment>
<name>A0A162PL47_9CRUS</name>
<evidence type="ECO:0000259" key="2">
    <source>
        <dbReference type="PROSITE" id="PS50888"/>
    </source>
</evidence>
<feature type="region of interest" description="Disordered" evidence="1">
    <location>
        <begin position="105"/>
        <end position="129"/>
    </location>
</feature>
<dbReference type="PANTHER" id="PTHR19290">
    <property type="entry name" value="BASIC HELIX-LOOP-HELIX PROTEIN NEUROGENIN-RELATED"/>
    <property type="match status" value="1"/>
</dbReference>
<dbReference type="Pfam" id="PF00010">
    <property type="entry name" value="HLH"/>
    <property type="match status" value="1"/>
</dbReference>
<dbReference type="PROSITE" id="PS50888">
    <property type="entry name" value="BHLH"/>
    <property type="match status" value="1"/>
</dbReference>
<reference evidence="3 4" key="1">
    <citation type="submission" date="2016-03" db="EMBL/GenBank/DDBJ databases">
        <title>EvidentialGene: Evidence-directed Construction of Genes on Genomes.</title>
        <authorList>
            <person name="Gilbert D.G."/>
            <person name="Choi J.-H."/>
            <person name="Mockaitis K."/>
            <person name="Colbourne J."/>
            <person name="Pfrender M."/>
        </authorList>
    </citation>
    <scope>NUCLEOTIDE SEQUENCE [LARGE SCALE GENOMIC DNA]</scope>
    <source>
        <strain evidence="3 4">Xinb3</strain>
        <tissue evidence="3">Complete organism</tissue>
    </source>
</reference>
<dbReference type="EMBL" id="LRGB01000494">
    <property type="protein sequence ID" value="KZS18940.1"/>
    <property type="molecule type" value="Genomic_DNA"/>
</dbReference>
<dbReference type="STRING" id="35525.A0A162PL47"/>
<dbReference type="GO" id="GO:0045944">
    <property type="term" value="P:positive regulation of transcription by RNA polymerase II"/>
    <property type="evidence" value="ECO:0007669"/>
    <property type="project" value="TreeGrafter"/>
</dbReference>
<accession>A0A162PL47</accession>
<dbReference type="GO" id="GO:0007423">
    <property type="term" value="P:sensory organ development"/>
    <property type="evidence" value="ECO:0007669"/>
    <property type="project" value="TreeGrafter"/>
</dbReference>
<dbReference type="PANTHER" id="PTHR19290:SF134">
    <property type="entry name" value="NEUROGENIC DIFFERENTIATION FACTOR 1"/>
    <property type="match status" value="1"/>
</dbReference>
<dbReference type="CDD" id="cd11427">
    <property type="entry name" value="bHLH_TS_NeuroD"/>
    <property type="match status" value="1"/>
</dbReference>
<dbReference type="GO" id="GO:0061564">
    <property type="term" value="P:axon development"/>
    <property type="evidence" value="ECO:0007669"/>
    <property type="project" value="TreeGrafter"/>
</dbReference>
<dbReference type="GO" id="GO:0070888">
    <property type="term" value="F:E-box binding"/>
    <property type="evidence" value="ECO:0007669"/>
    <property type="project" value="TreeGrafter"/>
</dbReference>
<dbReference type="InterPro" id="IPR036638">
    <property type="entry name" value="HLH_DNA-bd_sf"/>
</dbReference>
<feature type="compositionally biased region" description="Basic residues" evidence="1">
    <location>
        <begin position="111"/>
        <end position="125"/>
    </location>
</feature>
<dbReference type="Proteomes" id="UP000076858">
    <property type="component" value="Unassembled WGS sequence"/>
</dbReference>
<dbReference type="SMART" id="SM00353">
    <property type="entry name" value="HLH"/>
    <property type="match status" value="1"/>
</dbReference>
<dbReference type="AlphaFoldDB" id="A0A162PL47"/>
<protein>
    <submittedName>
        <fullName evidence="3">Neurogenic differentiation factor 4-like protein</fullName>
    </submittedName>
</protein>
<dbReference type="InterPro" id="IPR011598">
    <property type="entry name" value="bHLH_dom"/>
</dbReference>